<organism evidence="1 2">
    <name type="scientific">Collimonas fungivorans (strain Ter331)</name>
    <dbReference type="NCBI Taxonomy" id="1005048"/>
    <lineage>
        <taxon>Bacteria</taxon>
        <taxon>Pseudomonadati</taxon>
        <taxon>Pseudomonadota</taxon>
        <taxon>Betaproteobacteria</taxon>
        <taxon>Burkholderiales</taxon>
        <taxon>Oxalobacteraceae</taxon>
        <taxon>Collimonas</taxon>
    </lineage>
</organism>
<reference evidence="1 2" key="5">
    <citation type="journal article" date="2011" name="ISME J.">
        <title>Dual transcriptional profiling of a bacterial/fungal confrontation: Collimonas fungivorans versus Aspergillus niger.</title>
        <authorList>
            <person name="Mela F."/>
            <person name="Fritsche K."/>
            <person name="de Boer W."/>
            <person name="van Veen J.A."/>
            <person name="de Graaff L.H."/>
            <person name="van den Berg M."/>
            <person name="Leveau J.H."/>
        </authorList>
    </citation>
    <scope>NUCLEOTIDE SEQUENCE [LARGE SCALE GENOMIC DNA]</scope>
    <source>
        <strain evidence="1 2">Ter331</strain>
    </source>
</reference>
<reference evidence="1 2" key="2">
    <citation type="journal article" date="2006" name="J. Microbiol. Methods">
        <title>Genomic flank-sequencing of plasposon insertion sites for rapid identification of functional genes.</title>
        <authorList>
            <person name="Leveau J.H."/>
            <person name="Gerards S."/>
            <person name="Fritsche K."/>
            <person name="Zondag G."/>
            <person name="van Veen J.A."/>
        </authorList>
    </citation>
    <scope>NUCLEOTIDE SEQUENCE [LARGE SCALE GENOMIC DNA]</scope>
    <source>
        <strain evidence="1 2">Ter331</strain>
    </source>
</reference>
<reference evidence="1 2" key="4">
    <citation type="journal article" date="2010" name="Environ. Microbiol.">
        <title>The bacterial genus Collimonas: mycophagy, weathering and other adaptive solutions to life in oligotrophic soil environments.</title>
        <authorList>
            <person name="Leveau J.H."/>
            <person name="Uroz S."/>
            <person name="de Boer W."/>
        </authorList>
    </citation>
    <scope>NUCLEOTIDE SEQUENCE [LARGE SCALE GENOMIC DNA]</scope>
    <source>
        <strain evidence="1 2">Ter331</strain>
    </source>
</reference>
<protein>
    <submittedName>
        <fullName evidence="1">Uncharacterized protein</fullName>
    </submittedName>
</protein>
<reference evidence="2" key="6">
    <citation type="submission" date="2011-05" db="EMBL/GenBank/DDBJ databases">
        <title>Complete sequence of Collimonas fungivorans Ter331.</title>
        <authorList>
            <person name="Leveau J.H."/>
        </authorList>
    </citation>
    <scope>NUCLEOTIDE SEQUENCE [LARGE SCALE GENOMIC DNA]</scope>
    <source>
        <strain evidence="2">Ter331</strain>
    </source>
</reference>
<dbReference type="HOGENOM" id="CLU_2842236_0_0_4"/>
<dbReference type="Proteomes" id="UP000008392">
    <property type="component" value="Chromosome"/>
</dbReference>
<dbReference type="EMBL" id="CP002745">
    <property type="protein sequence ID" value="AEK60909.1"/>
    <property type="molecule type" value="Genomic_DNA"/>
</dbReference>
<sequence>MVCGLVLLRATGAVTPISQGWAICLRFLFLQQHIEDLAPGNRGLAHCQVDEPGVVIQVFLGLRQI</sequence>
<dbReference type="KEGG" id="cfu:CFU_1077"/>
<accession>G0AIX6</accession>
<evidence type="ECO:0000313" key="1">
    <source>
        <dbReference type="EMBL" id="AEK60909.1"/>
    </source>
</evidence>
<keyword evidence="2" id="KW-1185">Reference proteome</keyword>
<reference evidence="1 2" key="1">
    <citation type="journal article" date="2004" name="Environ. Microbiol.">
        <title>Phylogeny-function analysis of (meta)genomic libraries: screening for expression of ribosomal RNA genes by large-insert library fluorescent in situ hybridization (LIL-FISH).</title>
        <authorList>
            <person name="Leveau J.H."/>
            <person name="Gerards S."/>
            <person name="de Boer W."/>
            <person name="van Veen J.A."/>
        </authorList>
    </citation>
    <scope>NUCLEOTIDE SEQUENCE [LARGE SCALE GENOMIC DNA]</scope>
    <source>
        <strain evidence="1 2">Ter331</strain>
    </source>
</reference>
<gene>
    <name evidence="1" type="ordered locus">CFU_1077</name>
</gene>
<name>G0AIX6_COLFT</name>
<dbReference type="AlphaFoldDB" id="G0AIX6"/>
<proteinExistence type="predicted"/>
<evidence type="ECO:0000313" key="2">
    <source>
        <dbReference type="Proteomes" id="UP000008392"/>
    </source>
</evidence>
<reference evidence="1 2" key="3">
    <citation type="journal article" date="2008" name="FEMS Microbiol. Ecol.">
        <title>Identification and characterization of genes underlying chitinolysis in Collimonas fungivorans Ter331.</title>
        <authorList>
            <person name="Fritsche K."/>
            <person name="de Boer W."/>
            <person name="Gerards S."/>
            <person name="van den Berg M."/>
            <person name="van Veen J.A."/>
            <person name="Leveau J.H."/>
        </authorList>
    </citation>
    <scope>NUCLEOTIDE SEQUENCE [LARGE SCALE GENOMIC DNA]</scope>
    <source>
        <strain evidence="1 2">Ter331</strain>
    </source>
</reference>